<dbReference type="Pfam" id="PF00884">
    <property type="entry name" value="Sulfatase"/>
    <property type="match status" value="1"/>
</dbReference>
<name>A0ABR9D076_9GAMM</name>
<comment type="caution">
    <text evidence="3">The sequence shown here is derived from an EMBL/GenBank/DDBJ whole genome shotgun (WGS) entry which is preliminary data.</text>
</comment>
<feature type="transmembrane region" description="Helical" evidence="1">
    <location>
        <begin position="172"/>
        <end position="190"/>
    </location>
</feature>
<evidence type="ECO:0000259" key="2">
    <source>
        <dbReference type="Pfam" id="PF00884"/>
    </source>
</evidence>
<dbReference type="InterPro" id="IPR017850">
    <property type="entry name" value="Alkaline_phosphatase_core_sf"/>
</dbReference>
<gene>
    <name evidence="3" type="ORF">IE877_07015</name>
</gene>
<keyword evidence="1" id="KW-1133">Transmembrane helix</keyword>
<reference evidence="3 4" key="1">
    <citation type="submission" date="2020-09" db="EMBL/GenBank/DDBJ databases">
        <title>Methylomonas albis sp. nov. and Methylomonas fluvii sp. nov.: Two cold-adapted methanotrophs from the River Elbe and an amended description of Methylovulum psychrotolerans strain Eb1.</title>
        <authorList>
            <person name="Bussmann I.K."/>
            <person name="Klings K.-W."/>
            <person name="Warnstedt J."/>
            <person name="Hoppert M."/>
            <person name="Saborowski A."/>
            <person name="Horn F."/>
            <person name="Liebner S."/>
        </authorList>
    </citation>
    <scope>NUCLEOTIDE SEQUENCE [LARGE SCALE GENOMIC DNA]</scope>
    <source>
        <strain evidence="3 4">EbA</strain>
    </source>
</reference>
<protein>
    <submittedName>
        <fullName evidence="3">Sulfatase</fullName>
    </submittedName>
</protein>
<dbReference type="RefSeq" id="WP_192373987.1">
    <property type="nucleotide sequence ID" value="NZ_CAJHIV010000001.1"/>
</dbReference>
<organism evidence="3 4">
    <name type="scientific">Methylomonas albis</name>
    <dbReference type="NCBI Taxonomy" id="1854563"/>
    <lineage>
        <taxon>Bacteria</taxon>
        <taxon>Pseudomonadati</taxon>
        <taxon>Pseudomonadota</taxon>
        <taxon>Gammaproteobacteria</taxon>
        <taxon>Methylococcales</taxon>
        <taxon>Methylococcaceae</taxon>
        <taxon>Methylomonas</taxon>
    </lineage>
</organism>
<evidence type="ECO:0000256" key="1">
    <source>
        <dbReference type="SAM" id="Phobius"/>
    </source>
</evidence>
<dbReference type="Gene3D" id="3.40.720.10">
    <property type="entry name" value="Alkaline Phosphatase, subunit A"/>
    <property type="match status" value="1"/>
</dbReference>
<keyword evidence="1" id="KW-0812">Transmembrane</keyword>
<dbReference type="InterPro" id="IPR000917">
    <property type="entry name" value="Sulfatase_N"/>
</dbReference>
<proteinExistence type="predicted"/>
<dbReference type="PANTHER" id="PTHR43751">
    <property type="entry name" value="SULFATASE"/>
    <property type="match status" value="1"/>
</dbReference>
<dbReference type="InterPro" id="IPR052701">
    <property type="entry name" value="GAG_Ulvan_Degrading_Sulfatases"/>
</dbReference>
<feature type="transmembrane region" description="Helical" evidence="1">
    <location>
        <begin position="147"/>
        <end position="165"/>
    </location>
</feature>
<dbReference type="EMBL" id="JACXSS010000001">
    <property type="protein sequence ID" value="MBD9355629.1"/>
    <property type="molecule type" value="Genomic_DNA"/>
</dbReference>
<accession>A0ABR9D076</accession>
<evidence type="ECO:0000313" key="3">
    <source>
        <dbReference type="EMBL" id="MBD9355629.1"/>
    </source>
</evidence>
<evidence type="ECO:0000313" key="4">
    <source>
        <dbReference type="Proteomes" id="UP000652176"/>
    </source>
</evidence>
<feature type="domain" description="Sulfatase N-terminal" evidence="2">
    <location>
        <begin position="206"/>
        <end position="550"/>
    </location>
</feature>
<keyword evidence="4" id="KW-1185">Reference proteome</keyword>
<sequence length="699" mass="79019">MEKILLPLYCSSVAALLCTITLTFLTLHNYSRTGPGIQKEIEKKFGYYVVFALSRLALWLFTIFFLTSFPGSIAAYSLSKLTVLIQFDFTTNLIGCLISTTLVTTYFFLHQLLYTPGTIQLSFQYRFSRLFVIWKVLSPALITGIKYSLLLFLSITSAIALFFAIEENNTPLIAYILALACLYAYIYSATISNEPTIGKATTQVKPNVVMIGSDTLRHDRLGGSNYHRNLTPNIDKLSANGLRLYKCITPVARTAPSIASLFTGLWPHNHKIRDNYPSQADCKLPQPSLIDILNEHGYLTASISDWCGADFAKLSFNFKELSVAEDQWNIKLLLRQGPSLIRNVLSLFTNNALGKRFLPEFYYLAGVPLTRNLGRECRQLIARSAKNSQPFFINLFTSTTHVPFNSEYPYYNLFTPKDYKGESRFIMTRLASAEEIIKKQEKSSEFFDVPQIINLYDSCVKQFDDEVGKIIDYIEKSSLSDNTIIIIYSDHGADFFETGCWGQGNTLVGDDPSGRIPLVIKGPGVPIGINFEPTTRSIDVMPTLLDLLNIPIPTNLDGINLIPYVNTQKSPELFAFQETGIWLGKIPGLHPEQISYPNIVELLDIPDKKSGTLVVNEKHYPTVIRAKSRSIQNEKWKLIYIATYTKPVYQLYDLENDPYLDVIASYPDIFTALKKQLNRHIESDPLFKAVDKTQELFLC</sequence>
<dbReference type="Proteomes" id="UP000652176">
    <property type="component" value="Unassembled WGS sequence"/>
</dbReference>
<dbReference type="PANTHER" id="PTHR43751:SF3">
    <property type="entry name" value="SULFATASE N-TERMINAL DOMAIN-CONTAINING PROTEIN"/>
    <property type="match status" value="1"/>
</dbReference>
<dbReference type="CDD" id="cd16148">
    <property type="entry name" value="sulfatase_like"/>
    <property type="match status" value="1"/>
</dbReference>
<dbReference type="SUPFAM" id="SSF53649">
    <property type="entry name" value="Alkaline phosphatase-like"/>
    <property type="match status" value="1"/>
</dbReference>
<feature type="transmembrane region" description="Helical" evidence="1">
    <location>
        <begin position="89"/>
        <end position="109"/>
    </location>
</feature>
<feature type="transmembrane region" description="Helical" evidence="1">
    <location>
        <begin position="6"/>
        <end position="25"/>
    </location>
</feature>
<keyword evidence="1" id="KW-0472">Membrane</keyword>
<feature type="transmembrane region" description="Helical" evidence="1">
    <location>
        <begin position="45"/>
        <end position="69"/>
    </location>
</feature>